<keyword evidence="1" id="KW-0812">Transmembrane</keyword>
<evidence type="ECO:0000313" key="2">
    <source>
        <dbReference type="EMBL" id="AYD44397.1"/>
    </source>
</evidence>
<feature type="transmembrane region" description="Helical" evidence="1">
    <location>
        <begin position="33"/>
        <end position="54"/>
    </location>
</feature>
<accession>A0A8D4N605</accession>
<evidence type="ECO:0000313" key="3">
    <source>
        <dbReference type="Proteomes" id="UP000265864"/>
    </source>
</evidence>
<keyword evidence="1" id="KW-0472">Membrane</keyword>
<name>A0A8D4N605_9GAMM</name>
<protein>
    <submittedName>
        <fullName evidence="2">Uncharacterized protein</fullName>
    </submittedName>
</protein>
<keyword evidence="1" id="KW-1133">Transmembrane helix</keyword>
<evidence type="ECO:0000256" key="1">
    <source>
        <dbReference type="SAM" id="Phobius"/>
    </source>
</evidence>
<dbReference type="EMBL" id="CP032482">
    <property type="protein sequence ID" value="AYD44397.1"/>
    <property type="molecule type" value="Genomic_DNA"/>
</dbReference>
<organism evidence="2 3">
    <name type="scientific">Yersinia rochesterensis</name>
    <dbReference type="NCBI Taxonomy" id="1604335"/>
    <lineage>
        <taxon>Bacteria</taxon>
        <taxon>Pseudomonadati</taxon>
        <taxon>Pseudomonadota</taxon>
        <taxon>Gammaproteobacteria</taxon>
        <taxon>Enterobacterales</taxon>
        <taxon>Yersiniaceae</taxon>
        <taxon>Yersinia</taxon>
    </lineage>
</organism>
<sequence length="77" mass="9159">MKYIPSYFKLHVCWLRSITRITYKCKLIGTLSLAAFSQLELFRIWVFVLFPAGYKDKRKALRMHLIVTVKLKTIFFG</sequence>
<dbReference type="AlphaFoldDB" id="A0A8D4N605"/>
<reference evidence="2 3" key="1">
    <citation type="submission" date="2018-09" db="EMBL/GenBank/DDBJ databases">
        <title>Yersinia kristensenii subsp. rochesterensis subsp. nov., Isolated from Human Feces.</title>
        <authorList>
            <person name="Cunningham S.A."/>
            <person name="Jeraldo P."/>
            <person name="Patel R."/>
        </authorList>
    </citation>
    <scope>NUCLEOTIDE SEQUENCE [LARGE SCALE GENOMIC DNA]</scope>
    <source>
        <strain evidence="2 3">ATCC BAA-2637</strain>
    </source>
</reference>
<proteinExistence type="predicted"/>
<dbReference type="Proteomes" id="UP000265864">
    <property type="component" value="Chromosome"/>
</dbReference>
<gene>
    <name evidence="2" type="ORF">DXZ79_12265</name>
</gene>